<evidence type="ECO:0008006" key="19">
    <source>
        <dbReference type="Google" id="ProtNLM"/>
    </source>
</evidence>
<dbReference type="InterPro" id="IPR036396">
    <property type="entry name" value="Cyt_P450_sf"/>
</dbReference>
<dbReference type="Gene3D" id="1.10.630.10">
    <property type="entry name" value="Cytochrome P450"/>
    <property type="match status" value="1"/>
</dbReference>
<keyword evidence="9 15" id="KW-0560">Oxidoreductase</keyword>
<keyword evidence="7 14" id="KW-0479">Metal-binding</keyword>
<evidence type="ECO:0000256" key="14">
    <source>
        <dbReference type="PIRSR" id="PIRSR602401-1"/>
    </source>
</evidence>
<dbReference type="GO" id="GO:0016705">
    <property type="term" value="F:oxidoreductase activity, acting on paired donors, with incorporation or reduction of molecular oxygen"/>
    <property type="evidence" value="ECO:0007669"/>
    <property type="project" value="InterPro"/>
</dbReference>
<keyword evidence="6 16" id="KW-0812">Transmembrane</keyword>
<dbReference type="GO" id="GO:0020037">
    <property type="term" value="F:heme binding"/>
    <property type="evidence" value="ECO:0007669"/>
    <property type="project" value="InterPro"/>
</dbReference>
<evidence type="ECO:0000256" key="3">
    <source>
        <dbReference type="ARBA" id="ARBA00005179"/>
    </source>
</evidence>
<dbReference type="GO" id="GO:0016020">
    <property type="term" value="C:membrane"/>
    <property type="evidence" value="ECO:0007669"/>
    <property type="project" value="UniProtKB-SubCell"/>
</dbReference>
<dbReference type="EMBL" id="JAACJL010000015">
    <property type="protein sequence ID" value="KAF4620485.1"/>
    <property type="molecule type" value="Genomic_DNA"/>
</dbReference>
<evidence type="ECO:0000313" key="18">
    <source>
        <dbReference type="Proteomes" id="UP000521872"/>
    </source>
</evidence>
<evidence type="ECO:0000256" key="6">
    <source>
        <dbReference type="ARBA" id="ARBA00022692"/>
    </source>
</evidence>
<evidence type="ECO:0000256" key="8">
    <source>
        <dbReference type="ARBA" id="ARBA00022989"/>
    </source>
</evidence>
<evidence type="ECO:0000256" key="9">
    <source>
        <dbReference type="ARBA" id="ARBA00023002"/>
    </source>
</evidence>
<comment type="caution">
    <text evidence="17">The sequence shown here is derived from an EMBL/GenBank/DDBJ whole genome shotgun (WGS) entry which is preliminary data.</text>
</comment>
<reference evidence="17 18" key="1">
    <citation type="submission" date="2019-12" db="EMBL/GenBank/DDBJ databases">
        <authorList>
            <person name="Floudas D."/>
            <person name="Bentzer J."/>
            <person name="Ahren D."/>
            <person name="Johansson T."/>
            <person name="Persson P."/>
            <person name="Tunlid A."/>
        </authorList>
    </citation>
    <scope>NUCLEOTIDE SEQUENCE [LARGE SCALE GENOMIC DNA]</scope>
    <source>
        <strain evidence="17 18">CBS 102.39</strain>
    </source>
</reference>
<evidence type="ECO:0000313" key="17">
    <source>
        <dbReference type="EMBL" id="KAF4620485.1"/>
    </source>
</evidence>
<keyword evidence="5 14" id="KW-0349">Heme</keyword>
<gene>
    <name evidence="17" type="ORF">D9613_000459</name>
</gene>
<dbReference type="GO" id="GO:0004497">
    <property type="term" value="F:monooxygenase activity"/>
    <property type="evidence" value="ECO:0007669"/>
    <property type="project" value="UniProtKB-KW"/>
</dbReference>
<feature type="transmembrane region" description="Helical" evidence="16">
    <location>
        <begin position="12"/>
        <end position="32"/>
    </location>
</feature>
<dbReference type="SUPFAM" id="SSF48264">
    <property type="entry name" value="Cytochrome P450"/>
    <property type="match status" value="1"/>
</dbReference>
<evidence type="ECO:0000256" key="2">
    <source>
        <dbReference type="ARBA" id="ARBA00004167"/>
    </source>
</evidence>
<evidence type="ECO:0000256" key="5">
    <source>
        <dbReference type="ARBA" id="ARBA00022617"/>
    </source>
</evidence>
<organism evidence="17 18">
    <name type="scientific">Agrocybe pediades</name>
    <dbReference type="NCBI Taxonomy" id="84607"/>
    <lineage>
        <taxon>Eukaryota</taxon>
        <taxon>Fungi</taxon>
        <taxon>Dikarya</taxon>
        <taxon>Basidiomycota</taxon>
        <taxon>Agaricomycotina</taxon>
        <taxon>Agaricomycetes</taxon>
        <taxon>Agaricomycetidae</taxon>
        <taxon>Agaricales</taxon>
        <taxon>Agaricineae</taxon>
        <taxon>Strophariaceae</taxon>
        <taxon>Agrocybe</taxon>
    </lineage>
</organism>
<dbReference type="PANTHER" id="PTHR46300">
    <property type="entry name" value="P450, PUTATIVE (EUROFUNG)-RELATED-RELATED"/>
    <property type="match status" value="1"/>
</dbReference>
<comment type="subcellular location">
    <subcellularLocation>
        <location evidence="2">Membrane</location>
        <topology evidence="2">Single-pass membrane protein</topology>
    </subcellularLocation>
</comment>
<dbReference type="PRINTS" id="PR00463">
    <property type="entry name" value="EP450I"/>
</dbReference>
<dbReference type="InterPro" id="IPR050364">
    <property type="entry name" value="Cytochrome_P450_fung"/>
</dbReference>
<evidence type="ECO:0000256" key="4">
    <source>
        <dbReference type="ARBA" id="ARBA00010617"/>
    </source>
</evidence>
<name>A0A8H4R1G0_9AGAR</name>
<keyword evidence="10 14" id="KW-0408">Iron</keyword>
<evidence type="ECO:0000256" key="7">
    <source>
        <dbReference type="ARBA" id="ARBA00022723"/>
    </source>
</evidence>
<keyword evidence="11 15" id="KW-0503">Monooxygenase</keyword>
<dbReference type="CDD" id="cd11065">
    <property type="entry name" value="CYP64-like"/>
    <property type="match status" value="1"/>
</dbReference>
<dbReference type="PANTHER" id="PTHR46300:SF2">
    <property type="entry name" value="CYTOCHROME P450 MONOOXYGENASE ALNH-RELATED"/>
    <property type="match status" value="1"/>
</dbReference>
<comment type="similarity">
    <text evidence="4 15">Belongs to the cytochrome P450 family.</text>
</comment>
<accession>A0A8H4R1G0</accession>
<dbReference type="InterPro" id="IPR002401">
    <property type="entry name" value="Cyt_P450_E_grp-I"/>
</dbReference>
<feature type="binding site" description="axial binding residue" evidence="14">
    <location>
        <position position="493"/>
    </location>
    <ligand>
        <name>heme</name>
        <dbReference type="ChEBI" id="CHEBI:30413"/>
    </ligand>
    <ligandPart>
        <name>Fe</name>
        <dbReference type="ChEBI" id="CHEBI:18248"/>
    </ligandPart>
</feature>
<keyword evidence="8 16" id="KW-1133">Transmembrane helix</keyword>
<sequence length="589" mass="66250">MIVSENSLRNVAMSLAIICTVCLGLIACTVYFQSVSSRRRLVLPPGPRGIPILGNLLQVPVLRPYPKFREWAKQYGPVFHLKLGPQNVIVLNTAKAANDLLSERSKIYSSRPPPHVAHDIMSAGQRLVFLPYDTEWKQSRKTLNSAIGPQASKELRPTQELESRVVIWDLLNHGNKSCGPEFSDPAVINSEVPETHWFAFIRRYTTSVVMTITYGKRITRVTNNPHLHKIYDVLANFTHVGQPGNYLADAFPILRKLPDFLAPWRIEGRKMHEWEMELWGGLLDGAKRMIEERVANTSYVNNYLRARTEAGHPLTVPGVGLTPDGHLRDKLLAYSAGTILEAGSDTTASTMQSFILFMLAHPPVLERVRAEIDAAVGAVNGSDGRMPEFDDEDKCPYFVACIKETLRRRPPTIMGIPHLADEDDEYEGMFIPKGSTVIGNVWTIHMDPAVFPNPMAFQPERWLNDSCGKMTWGAGPEARGRDHYVFGWGRRFCPGYHIAQASFFIVLSRIIWALDFRAPIDPATGKPKVPDINDEEATWTSGFVSVPRIYPVEFKARSPGREQIIQRAFLEAQNAWDTLGLERDQREGL</sequence>
<dbReference type="AlphaFoldDB" id="A0A8H4R1G0"/>
<evidence type="ECO:0000256" key="16">
    <source>
        <dbReference type="SAM" id="Phobius"/>
    </source>
</evidence>
<evidence type="ECO:0000256" key="13">
    <source>
        <dbReference type="ARBA" id="ARBA00023180"/>
    </source>
</evidence>
<evidence type="ECO:0000256" key="1">
    <source>
        <dbReference type="ARBA" id="ARBA00001971"/>
    </source>
</evidence>
<evidence type="ECO:0000256" key="12">
    <source>
        <dbReference type="ARBA" id="ARBA00023136"/>
    </source>
</evidence>
<proteinExistence type="inferred from homology"/>
<dbReference type="PROSITE" id="PS00086">
    <property type="entry name" value="CYTOCHROME_P450"/>
    <property type="match status" value="1"/>
</dbReference>
<dbReference type="InterPro" id="IPR001128">
    <property type="entry name" value="Cyt_P450"/>
</dbReference>
<dbReference type="GO" id="GO:0005506">
    <property type="term" value="F:iron ion binding"/>
    <property type="evidence" value="ECO:0007669"/>
    <property type="project" value="InterPro"/>
</dbReference>
<dbReference type="InterPro" id="IPR017972">
    <property type="entry name" value="Cyt_P450_CS"/>
</dbReference>
<evidence type="ECO:0000256" key="15">
    <source>
        <dbReference type="RuleBase" id="RU000461"/>
    </source>
</evidence>
<evidence type="ECO:0000256" key="11">
    <source>
        <dbReference type="ARBA" id="ARBA00023033"/>
    </source>
</evidence>
<comment type="pathway">
    <text evidence="3">Secondary metabolite biosynthesis.</text>
</comment>
<keyword evidence="12 16" id="KW-0472">Membrane</keyword>
<comment type="cofactor">
    <cofactor evidence="1 14">
        <name>heme</name>
        <dbReference type="ChEBI" id="CHEBI:30413"/>
    </cofactor>
</comment>
<protein>
    <recommendedName>
        <fullName evidence="19">Cytochrome P450</fullName>
    </recommendedName>
</protein>
<dbReference type="PRINTS" id="PR00385">
    <property type="entry name" value="P450"/>
</dbReference>
<dbReference type="Proteomes" id="UP000521872">
    <property type="component" value="Unassembled WGS sequence"/>
</dbReference>
<keyword evidence="13" id="KW-0325">Glycoprotein</keyword>
<keyword evidence="18" id="KW-1185">Reference proteome</keyword>
<dbReference type="Pfam" id="PF00067">
    <property type="entry name" value="p450"/>
    <property type="match status" value="1"/>
</dbReference>
<evidence type="ECO:0000256" key="10">
    <source>
        <dbReference type="ARBA" id="ARBA00023004"/>
    </source>
</evidence>